<reference evidence="2 3" key="1">
    <citation type="journal article" date="2021" name="MBio">
        <title>A New Model Trypanosomatid, Novymonas esmeraldas: Genomic Perception of Its 'Candidatus Pandoraea novymonadis' Endosymbiont.</title>
        <authorList>
            <person name="Zakharova A."/>
            <person name="Saura A."/>
            <person name="Butenko A."/>
            <person name="Podesvova L."/>
            <person name="Warmusova S."/>
            <person name="Kostygov A.Y."/>
            <person name="Nenarokova A."/>
            <person name="Lukes J."/>
            <person name="Opperdoes F.R."/>
            <person name="Yurchenko V."/>
        </authorList>
    </citation>
    <scope>NUCLEOTIDE SEQUENCE [LARGE SCALE GENOMIC DNA]</scope>
    <source>
        <strain evidence="2 3">E262AT.01</strain>
    </source>
</reference>
<evidence type="ECO:0000256" key="1">
    <source>
        <dbReference type="SAM" id="MobiDB-lite"/>
    </source>
</evidence>
<protein>
    <submittedName>
        <fullName evidence="2">Uncharacterized protein</fullName>
    </submittedName>
</protein>
<proteinExistence type="predicted"/>
<dbReference type="EMBL" id="JAECZO010000002">
    <property type="protein sequence ID" value="KAK7199967.1"/>
    <property type="molecule type" value="Genomic_DNA"/>
</dbReference>
<evidence type="ECO:0000313" key="3">
    <source>
        <dbReference type="Proteomes" id="UP001430356"/>
    </source>
</evidence>
<sequence>MRLSSVVRAHASNARDTEAVLAKQWPPLLSLDGEERKRLCSDAVSYLNAQLAVEPSPADGAATVTTVYVASLHAIHAGFAAPVRWTTANRSPFRPSAPVANASTALVEDATLLVRVCEGLLLRDDATARTCFRTLLRTTAMGVPLLALVLRAYGEAVVNVLAVRKGDTQSLQRCLEHLALATRCFTDGSPVGMLTIAHPIYIHVARVGGRAHDGLQLFRRPVYTISPILTGIGVFDYVAYYAEAGLLLAALGWYESAAYALLPVNLFASSDSRTAHAVDSGRERGNGDVSPSRSESEDVEDFVSGGGSHRGRRAATRFALDAAATASGPSPGTPRFMFPWYRTEPVGTVWRCTGALEPREPRESRVEGCTVVWREFLIPSATEREMGSHALAWATRLDTVLMTAAFGGAPCPAADADAGGRSTAAANGDDKDNALASGCGVASATPGHTRFPHPLLDLLVETTHMSARTVARGAVAARRGTSAYETLFAAVRRRDVARARTCLANAATTSLFAADLTLEVATAAGRHRLARHILRDVARLYARLSMQTLLERIDGTHAAPAPGQDEEGALPVSGHALLQLLADMCADGDLASCHVCVAAAGSVGASDAAPYTVVGTAAEVVERLNRGDAVVPPTATAIVTWTLPSATARLQQCARVVQFLAPLPNGADPGPSLASVLSELQALQAVVDQDALDVEDMKQP</sequence>
<feature type="compositionally biased region" description="Basic and acidic residues" evidence="1">
    <location>
        <begin position="277"/>
        <end position="286"/>
    </location>
</feature>
<evidence type="ECO:0000313" key="2">
    <source>
        <dbReference type="EMBL" id="KAK7199967.1"/>
    </source>
</evidence>
<feature type="region of interest" description="Disordered" evidence="1">
    <location>
        <begin position="277"/>
        <end position="310"/>
    </location>
</feature>
<gene>
    <name evidence="2" type="ORF">NESM_000045200</name>
</gene>
<accession>A0AAW0F0E3</accession>
<organism evidence="2 3">
    <name type="scientific">Novymonas esmeraldas</name>
    <dbReference type="NCBI Taxonomy" id="1808958"/>
    <lineage>
        <taxon>Eukaryota</taxon>
        <taxon>Discoba</taxon>
        <taxon>Euglenozoa</taxon>
        <taxon>Kinetoplastea</taxon>
        <taxon>Metakinetoplastina</taxon>
        <taxon>Trypanosomatida</taxon>
        <taxon>Trypanosomatidae</taxon>
        <taxon>Novymonas</taxon>
    </lineage>
</organism>
<name>A0AAW0F0E3_9TRYP</name>
<dbReference type="AlphaFoldDB" id="A0AAW0F0E3"/>
<comment type="caution">
    <text evidence="2">The sequence shown here is derived from an EMBL/GenBank/DDBJ whole genome shotgun (WGS) entry which is preliminary data.</text>
</comment>
<dbReference type="Proteomes" id="UP001430356">
    <property type="component" value="Unassembled WGS sequence"/>
</dbReference>
<keyword evidence="3" id="KW-1185">Reference proteome</keyword>